<dbReference type="Pfam" id="PF22671">
    <property type="entry name" value="Gp18_domIII_N"/>
    <property type="match status" value="1"/>
</dbReference>
<evidence type="ECO:0000259" key="5">
    <source>
        <dbReference type="Pfam" id="PF22671"/>
    </source>
</evidence>
<dbReference type="OrthoDB" id="89060at2"/>
<organism evidence="6 7">
    <name type="scientific">Cohnella phaseoli</name>
    <dbReference type="NCBI Taxonomy" id="456490"/>
    <lineage>
        <taxon>Bacteria</taxon>
        <taxon>Bacillati</taxon>
        <taxon>Bacillota</taxon>
        <taxon>Bacilli</taxon>
        <taxon>Bacillales</taxon>
        <taxon>Paenibacillaceae</taxon>
        <taxon>Cohnella</taxon>
    </lineage>
</organism>
<evidence type="ECO:0000313" key="6">
    <source>
        <dbReference type="EMBL" id="RED85302.1"/>
    </source>
</evidence>
<evidence type="ECO:0000313" key="7">
    <source>
        <dbReference type="Proteomes" id="UP000256977"/>
    </source>
</evidence>
<dbReference type="Proteomes" id="UP000256977">
    <property type="component" value="Unassembled WGS sequence"/>
</dbReference>
<dbReference type="Pfam" id="PF17481">
    <property type="entry name" value="Phage_sheath_domII"/>
    <property type="match status" value="1"/>
</dbReference>
<comment type="caution">
    <text evidence="6">The sequence shown here is derived from an EMBL/GenBank/DDBJ whole genome shotgun (WGS) entry which is preliminary data.</text>
</comment>
<gene>
    <name evidence="6" type="ORF">DFP98_1047</name>
</gene>
<name>A0A3D9KGM3_9BACL</name>
<dbReference type="Gene3D" id="3.30.1370.220">
    <property type="match status" value="1"/>
</dbReference>
<proteinExistence type="inferred from homology"/>
<dbReference type="RefSeq" id="WP_116059738.1">
    <property type="nucleotide sequence ID" value="NZ_QRDZ01000004.1"/>
</dbReference>
<accession>A0A3D9KGM3</accession>
<dbReference type="InterPro" id="IPR035326">
    <property type="entry name" value="Beta_sandwich_Seath"/>
</dbReference>
<keyword evidence="7" id="KW-1185">Reference proteome</keyword>
<dbReference type="EMBL" id="QRDZ01000004">
    <property type="protein sequence ID" value="RED85302.1"/>
    <property type="molecule type" value="Genomic_DNA"/>
</dbReference>
<dbReference type="AlphaFoldDB" id="A0A3D9KGM3"/>
<feature type="domain" description="Tail sheath protein Gp18-like" evidence="5">
    <location>
        <begin position="34"/>
        <end position="94"/>
    </location>
</feature>
<sequence>MAGGTWSATDKPVLPGFYMTFQAAAAAAIQPGARGTAIVPVRAHWGPANEFVEISSEADAAKAFTRSESDGATAYRTIRLALLGGAKKIIAYRLAASSAVASALTLADTAGTPANVLKLTAKYSGARGNDFKVTVQANAVDAAKKDLKLFEGTTLLRTFTFDGDSIQAAADAINGDSGNLWVVAEKLAEGSGTLANVSGVSLSGGDSGISGVSNADYLDALAAFETREFNVIALDGVSDASLHASVAAWVSRLRNEGKGIVAVLGGTAADDTAADAVAKAIARSASLNHEGIVNVGTGAKLGDTAYSSAQIAAYVAGLIAGQGLSQSTTYAPSPFEDVTRRWTRAEQEQAVRGGVFLLVHDGRLVKALRGINSLVTLREGQNHPWKKIRTIRVMDSINSDLQRTAEDSYIGKVNNTEEGRLALISACKQYMQSLAQAGVIESDGYDVYVDPEFTPEPDQVFLKWEARLTDVMEQIFSTFIVR</sequence>
<evidence type="ECO:0000259" key="3">
    <source>
        <dbReference type="Pfam" id="PF17481"/>
    </source>
</evidence>
<evidence type="ECO:0000259" key="2">
    <source>
        <dbReference type="Pfam" id="PF04984"/>
    </source>
</evidence>
<reference evidence="6 7" key="1">
    <citation type="submission" date="2018-07" db="EMBL/GenBank/DDBJ databases">
        <title>Genomic Encyclopedia of Type Strains, Phase III (KMG-III): the genomes of soil and plant-associated and newly described type strains.</title>
        <authorList>
            <person name="Whitman W."/>
        </authorList>
    </citation>
    <scope>NUCLEOTIDE SEQUENCE [LARGE SCALE GENOMIC DNA]</scope>
    <source>
        <strain evidence="6 7">CECT 7287</strain>
    </source>
</reference>
<dbReference type="Gene3D" id="3.30.1490.360">
    <property type="match status" value="1"/>
</dbReference>
<dbReference type="Gene3D" id="2.60.40.4290">
    <property type="match status" value="1"/>
</dbReference>
<dbReference type="Gene3D" id="3.40.50.11790">
    <property type="match status" value="1"/>
</dbReference>
<dbReference type="Pfam" id="PF04984">
    <property type="entry name" value="Phage_sheath_1"/>
    <property type="match status" value="1"/>
</dbReference>
<feature type="domain" description="Tail sheath protein C-terminal" evidence="4">
    <location>
        <begin position="381"/>
        <end position="480"/>
    </location>
</feature>
<feature type="domain" description="Phage tail sheath protein-like beta-sandwich" evidence="3">
    <location>
        <begin position="106"/>
        <end position="205"/>
    </location>
</feature>
<dbReference type="InterPro" id="IPR020287">
    <property type="entry name" value="Tail_sheath_C"/>
</dbReference>
<feature type="domain" description="Tail sheath protein subtilisin-like" evidence="2">
    <location>
        <begin position="211"/>
        <end position="372"/>
    </location>
</feature>
<dbReference type="Gene3D" id="3.30.360.90">
    <property type="match status" value="1"/>
</dbReference>
<dbReference type="InterPro" id="IPR035089">
    <property type="entry name" value="Phage_sheath_subtilisin"/>
</dbReference>
<protein>
    <submittedName>
        <fullName evidence="6">Tail sheath protein</fullName>
    </submittedName>
</protein>
<dbReference type="InterPro" id="IPR054564">
    <property type="entry name" value="Gp18_domIII_N"/>
</dbReference>
<dbReference type="Pfam" id="PF17482">
    <property type="entry name" value="Phage_sheath_1C"/>
    <property type="match status" value="1"/>
</dbReference>
<evidence type="ECO:0000259" key="4">
    <source>
        <dbReference type="Pfam" id="PF17482"/>
    </source>
</evidence>
<evidence type="ECO:0000256" key="1">
    <source>
        <dbReference type="ARBA" id="ARBA00008005"/>
    </source>
</evidence>
<comment type="similarity">
    <text evidence="1">Belongs to the myoviridae tail sheath protein family.</text>
</comment>